<name>A0A6H5H4F5_9HEMI</name>
<keyword evidence="2" id="KW-1185">Reference proteome</keyword>
<dbReference type="EMBL" id="CADCXU010023025">
    <property type="protein sequence ID" value="CAB0010398.1"/>
    <property type="molecule type" value="Genomic_DNA"/>
</dbReference>
<dbReference type="AlphaFoldDB" id="A0A6H5H4F5"/>
<evidence type="ECO:0000313" key="1">
    <source>
        <dbReference type="EMBL" id="CAB0010398.1"/>
    </source>
</evidence>
<feature type="non-terminal residue" evidence="1">
    <location>
        <position position="110"/>
    </location>
</feature>
<protein>
    <submittedName>
        <fullName evidence="1">Uncharacterized protein</fullName>
    </submittedName>
</protein>
<reference evidence="1 2" key="1">
    <citation type="submission" date="2020-02" db="EMBL/GenBank/DDBJ databases">
        <authorList>
            <person name="Ferguson B K."/>
        </authorList>
    </citation>
    <scope>NUCLEOTIDE SEQUENCE [LARGE SCALE GENOMIC DNA]</scope>
</reference>
<organism evidence="1 2">
    <name type="scientific">Nesidiocoris tenuis</name>
    <dbReference type="NCBI Taxonomy" id="355587"/>
    <lineage>
        <taxon>Eukaryota</taxon>
        <taxon>Metazoa</taxon>
        <taxon>Ecdysozoa</taxon>
        <taxon>Arthropoda</taxon>
        <taxon>Hexapoda</taxon>
        <taxon>Insecta</taxon>
        <taxon>Pterygota</taxon>
        <taxon>Neoptera</taxon>
        <taxon>Paraneoptera</taxon>
        <taxon>Hemiptera</taxon>
        <taxon>Heteroptera</taxon>
        <taxon>Panheteroptera</taxon>
        <taxon>Cimicomorpha</taxon>
        <taxon>Miridae</taxon>
        <taxon>Dicyphina</taxon>
        <taxon>Nesidiocoris</taxon>
    </lineage>
</organism>
<evidence type="ECO:0000313" key="2">
    <source>
        <dbReference type="Proteomes" id="UP000479000"/>
    </source>
</evidence>
<dbReference type="Proteomes" id="UP000479000">
    <property type="component" value="Unassembled WGS sequence"/>
</dbReference>
<gene>
    <name evidence="1" type="ORF">NTEN_LOCUS15442</name>
</gene>
<proteinExistence type="predicted"/>
<accession>A0A6H5H4F5</accession>
<sequence>MFITSRLYVHSHKILPQKRYEYHIFQLPCCNVQLNHHHHHNPPRLLSIFLMPASEEISPSFTECWYCYTLPRHLELWTGYNIGQARDDQHLARRRDAGEIRLRAVIGMGS</sequence>